<sequence>MAARCELSDVDDGTVLTLEKLYARLPDVNDIPIVEQNQIDDSGGSEIYGELTPRGVREVRELLSPRKDDVFYDLGSGAGRFVLQAALEWPCSHAVGIELSRTRHRVGEVALSRTAPFVRQRATLRCADMLTCEGCEDATLIYVASLVFDDAFMRQLGTRLSQLPRLRAIASLRPFPPGALPEFVPAKRNAAPDSDPATLRERVEATWGATRVFIYARET</sequence>
<dbReference type="HOGENOM" id="CLU_095024_0_0_1"/>
<evidence type="ECO:0000259" key="7">
    <source>
        <dbReference type="PROSITE" id="PS51569"/>
    </source>
</evidence>
<accession>A0A0D3JHQ3</accession>
<dbReference type="GeneID" id="17268585"/>
<dbReference type="GO" id="GO:0032259">
    <property type="term" value="P:methylation"/>
    <property type="evidence" value="ECO:0007669"/>
    <property type="project" value="UniProtKB-KW"/>
</dbReference>
<keyword evidence="6" id="KW-0949">S-adenosyl-L-methionine</keyword>
<protein>
    <recommendedName>
        <fullName evidence="2 6">Histone-lysine N-methyltransferase, H3 lysine-79 specific</fullName>
        <ecNumber evidence="1 6">2.1.1.360</ecNumber>
    </recommendedName>
    <alternativeName>
        <fullName evidence="4 6">Histone H3-K79 methyltransferase</fullName>
    </alternativeName>
</protein>
<dbReference type="GO" id="GO:0051726">
    <property type="term" value="P:regulation of cell cycle"/>
    <property type="evidence" value="ECO:0007669"/>
    <property type="project" value="InterPro"/>
</dbReference>
<comment type="catalytic activity">
    <reaction evidence="5 6">
        <text>L-lysyl(79)-[histone H3] + 3 S-adenosyl-L-methionine = N(6),N(6),N(6)-trimethyl-L-lysyl(79)-[histone H3] + 3 S-adenosyl-L-homocysteine + 3 H(+)</text>
        <dbReference type="Rhea" id="RHEA:60328"/>
        <dbReference type="Rhea" id="RHEA-COMP:15549"/>
        <dbReference type="Rhea" id="RHEA-COMP:15552"/>
        <dbReference type="ChEBI" id="CHEBI:15378"/>
        <dbReference type="ChEBI" id="CHEBI:29969"/>
        <dbReference type="ChEBI" id="CHEBI:57856"/>
        <dbReference type="ChEBI" id="CHEBI:59789"/>
        <dbReference type="ChEBI" id="CHEBI:61961"/>
        <dbReference type="EC" id="2.1.1.360"/>
    </reaction>
</comment>
<comment type="function">
    <text evidence="6">Histone methyltransferase that specifically trimethylates histone H3 to form H3K79me3. This methylation is required for telomere silencing and for the pachytene checkpoint during the meiotic cell cycle by allowing the recruitment of RAD9 to double strand breaks. Nucleosomes are preferred as substrate compared to free histone.</text>
</comment>
<dbReference type="PROSITE" id="PS51569">
    <property type="entry name" value="DOT1"/>
    <property type="match status" value="1"/>
</dbReference>
<reference evidence="9" key="1">
    <citation type="journal article" date="2013" name="Nature">
        <title>Pan genome of the phytoplankton Emiliania underpins its global distribution.</title>
        <authorList>
            <person name="Read B.A."/>
            <person name="Kegel J."/>
            <person name="Klute M.J."/>
            <person name="Kuo A."/>
            <person name="Lefebvre S.C."/>
            <person name="Maumus F."/>
            <person name="Mayer C."/>
            <person name="Miller J."/>
            <person name="Monier A."/>
            <person name="Salamov A."/>
            <person name="Young J."/>
            <person name="Aguilar M."/>
            <person name="Claverie J.M."/>
            <person name="Frickenhaus S."/>
            <person name="Gonzalez K."/>
            <person name="Herman E.K."/>
            <person name="Lin Y.C."/>
            <person name="Napier J."/>
            <person name="Ogata H."/>
            <person name="Sarno A.F."/>
            <person name="Shmutz J."/>
            <person name="Schroeder D."/>
            <person name="de Vargas C."/>
            <person name="Verret F."/>
            <person name="von Dassow P."/>
            <person name="Valentin K."/>
            <person name="Van de Peer Y."/>
            <person name="Wheeler G."/>
            <person name="Dacks J.B."/>
            <person name="Delwiche C.F."/>
            <person name="Dyhrman S.T."/>
            <person name="Glockner G."/>
            <person name="John U."/>
            <person name="Richards T."/>
            <person name="Worden A.Z."/>
            <person name="Zhang X."/>
            <person name="Grigoriev I.V."/>
            <person name="Allen A.E."/>
            <person name="Bidle K."/>
            <person name="Borodovsky M."/>
            <person name="Bowler C."/>
            <person name="Brownlee C."/>
            <person name="Cock J.M."/>
            <person name="Elias M."/>
            <person name="Gladyshev V.N."/>
            <person name="Groth M."/>
            <person name="Guda C."/>
            <person name="Hadaegh A."/>
            <person name="Iglesias-Rodriguez M.D."/>
            <person name="Jenkins J."/>
            <person name="Jones B.M."/>
            <person name="Lawson T."/>
            <person name="Leese F."/>
            <person name="Lindquist E."/>
            <person name="Lobanov A."/>
            <person name="Lomsadze A."/>
            <person name="Malik S.B."/>
            <person name="Marsh M.E."/>
            <person name="Mackinder L."/>
            <person name="Mock T."/>
            <person name="Mueller-Roeber B."/>
            <person name="Pagarete A."/>
            <person name="Parker M."/>
            <person name="Probert I."/>
            <person name="Quesneville H."/>
            <person name="Raines C."/>
            <person name="Rensing S.A."/>
            <person name="Riano-Pachon D.M."/>
            <person name="Richier S."/>
            <person name="Rokitta S."/>
            <person name="Shiraiwa Y."/>
            <person name="Soanes D.M."/>
            <person name="van der Giezen M."/>
            <person name="Wahlund T.M."/>
            <person name="Williams B."/>
            <person name="Wilson W."/>
            <person name="Wolfe G."/>
            <person name="Wurch L.L."/>
        </authorList>
    </citation>
    <scope>NUCLEOTIDE SEQUENCE</scope>
</reference>
<keyword evidence="3 6" id="KW-0156">Chromatin regulator</keyword>
<dbReference type="EnsemblProtists" id="EOD23038">
    <property type="protein sequence ID" value="EOD23038"/>
    <property type="gene ID" value="EMIHUDRAFT_195570"/>
</dbReference>
<dbReference type="InterPro" id="IPR029063">
    <property type="entry name" value="SAM-dependent_MTases_sf"/>
</dbReference>
<dbReference type="AlphaFoldDB" id="A0A0D3JHQ3"/>
<evidence type="ECO:0000313" key="8">
    <source>
        <dbReference type="EnsemblProtists" id="EOD23038"/>
    </source>
</evidence>
<dbReference type="KEGG" id="ehx:EMIHUDRAFT_195570"/>
<dbReference type="PANTHER" id="PTHR21451">
    <property type="entry name" value="HISTONE H3 METHYLTRANSFERASE"/>
    <property type="match status" value="1"/>
</dbReference>
<dbReference type="OMA" id="THATFCR"/>
<evidence type="ECO:0000313" key="9">
    <source>
        <dbReference type="Proteomes" id="UP000013827"/>
    </source>
</evidence>
<dbReference type="InterPro" id="IPR030445">
    <property type="entry name" value="H3-K79_meTrfase"/>
</dbReference>
<dbReference type="PaxDb" id="2903-EOD23038"/>
<dbReference type="InterPro" id="IPR025789">
    <property type="entry name" value="DOT1_dom"/>
</dbReference>
<dbReference type="eggNOG" id="ENOG502SCMW">
    <property type="taxonomic scope" value="Eukaryota"/>
</dbReference>
<evidence type="ECO:0000256" key="1">
    <source>
        <dbReference type="ARBA" id="ARBA00012190"/>
    </source>
</evidence>
<evidence type="ECO:0000256" key="6">
    <source>
        <dbReference type="RuleBase" id="RU271113"/>
    </source>
</evidence>
<feature type="domain" description="DOT1" evidence="7">
    <location>
        <begin position="1"/>
        <end position="219"/>
    </location>
</feature>
<comment type="miscellaneous">
    <text evidence="6">In contrast to other lysine histone methyltransferases, it does not contain a SET domain, suggesting the existence of another mechanism for methylation of lysine residues of histones.</text>
</comment>
<evidence type="ECO:0000256" key="4">
    <source>
        <dbReference type="ARBA" id="ARBA00029821"/>
    </source>
</evidence>
<evidence type="ECO:0000256" key="2">
    <source>
        <dbReference type="ARBA" id="ARBA00020987"/>
    </source>
</evidence>
<comment type="subcellular location">
    <subcellularLocation>
        <location evidence="6">Nucleus</location>
    </subcellularLocation>
</comment>
<keyword evidence="9" id="KW-1185">Reference proteome</keyword>
<organism evidence="8 9">
    <name type="scientific">Emiliania huxleyi (strain CCMP1516)</name>
    <dbReference type="NCBI Taxonomy" id="280463"/>
    <lineage>
        <taxon>Eukaryota</taxon>
        <taxon>Haptista</taxon>
        <taxon>Haptophyta</taxon>
        <taxon>Prymnesiophyceae</taxon>
        <taxon>Isochrysidales</taxon>
        <taxon>Noelaerhabdaceae</taxon>
        <taxon>Emiliania</taxon>
    </lineage>
</organism>
<keyword evidence="6" id="KW-0808">Transferase</keyword>
<proteinExistence type="inferred from homology"/>
<dbReference type="RefSeq" id="XP_005775467.1">
    <property type="nucleotide sequence ID" value="XM_005775410.1"/>
</dbReference>
<reference evidence="8" key="2">
    <citation type="submission" date="2024-10" db="UniProtKB">
        <authorList>
            <consortium name="EnsemblProtists"/>
        </authorList>
    </citation>
    <scope>IDENTIFICATION</scope>
</reference>
<evidence type="ECO:0000256" key="5">
    <source>
        <dbReference type="ARBA" id="ARBA00047770"/>
    </source>
</evidence>
<keyword evidence="6" id="KW-0489">Methyltransferase</keyword>
<dbReference type="GO" id="GO:0005634">
    <property type="term" value="C:nucleus"/>
    <property type="evidence" value="ECO:0007669"/>
    <property type="project" value="UniProtKB-SubCell"/>
</dbReference>
<evidence type="ECO:0000256" key="3">
    <source>
        <dbReference type="ARBA" id="ARBA00022853"/>
    </source>
</evidence>
<dbReference type="STRING" id="2903.R1CJJ0"/>
<dbReference type="GO" id="GO:0140956">
    <property type="term" value="F:histone H3K79 trimethyltransferase activity"/>
    <property type="evidence" value="ECO:0007669"/>
    <property type="project" value="UniProtKB-EC"/>
</dbReference>
<dbReference type="Pfam" id="PF08123">
    <property type="entry name" value="DOT1"/>
    <property type="match status" value="1"/>
</dbReference>
<name>A0A0D3JHQ3_EMIH1</name>
<comment type="similarity">
    <text evidence="6">Belongs to the class I-like SAM-binding methyltransferase superfamily. DOT1 family.</text>
</comment>
<dbReference type="Gene3D" id="3.40.50.150">
    <property type="entry name" value="Vaccinia Virus protein VP39"/>
    <property type="match status" value="1"/>
</dbReference>
<dbReference type="Proteomes" id="UP000013827">
    <property type="component" value="Unassembled WGS sequence"/>
</dbReference>
<dbReference type="EC" id="2.1.1.360" evidence="1 6"/>
<dbReference type="PANTHER" id="PTHR21451:SF19">
    <property type="entry name" value="ACTIVATED IN BLOCKED UNFOLDED PROTEIN RESPONSE"/>
    <property type="match status" value="1"/>
</dbReference>
<keyword evidence="6" id="KW-0539">Nucleus</keyword>
<dbReference type="SUPFAM" id="SSF53335">
    <property type="entry name" value="S-adenosyl-L-methionine-dependent methyltransferases"/>
    <property type="match status" value="1"/>
</dbReference>